<gene>
    <name evidence="1" type="ORF">D3874_00595</name>
</gene>
<evidence type="ECO:0000313" key="1">
    <source>
        <dbReference type="EMBL" id="RJF94386.1"/>
    </source>
</evidence>
<dbReference type="OrthoDB" id="9125135at2"/>
<dbReference type="InterPro" id="IPR014942">
    <property type="entry name" value="AbiEii"/>
</dbReference>
<dbReference type="GO" id="GO:0016740">
    <property type="term" value="F:transferase activity"/>
    <property type="evidence" value="ECO:0007669"/>
    <property type="project" value="UniProtKB-KW"/>
</dbReference>
<evidence type="ECO:0000313" key="2">
    <source>
        <dbReference type="Proteomes" id="UP000284605"/>
    </source>
</evidence>
<dbReference type="Pfam" id="PF08843">
    <property type="entry name" value="AbiEii"/>
    <property type="match status" value="1"/>
</dbReference>
<dbReference type="RefSeq" id="WP_119775346.1">
    <property type="nucleotide sequence ID" value="NZ_QYUK01000008.1"/>
</dbReference>
<sequence>MSDGRIADISRWVERARPDPAAYAERQATEIVLTTIGALSDYGSRIFLKGGMLMAVVYGSLRGTADIDFSTDLEPVPGLREKLRGDLDRLLPRIAARLGYPDLVLTVQSIKEKPRPFGGANVSFPALKITVAYARRGDRSEWRIEAGQSPRVVSLDISFNESINATELVRLDDRGSTLFAYALTDLIAEKFRALLQQTERDQPRYRRQDVYDIAYLVTHFPLDDREMHSILQSFRLKCRARGITPGVHSINDPLVVARARAEWGTLAAELPKLPDFDACFKKVEALYRALPW</sequence>
<protein>
    <submittedName>
        <fullName evidence="1">Nucleotidyl transferase AbiEii/AbiGii toxin family protein</fullName>
    </submittedName>
</protein>
<reference evidence="1 2" key="1">
    <citation type="submission" date="2018-09" db="EMBL/GenBank/DDBJ databases">
        <authorList>
            <person name="Zhu H."/>
        </authorList>
    </citation>
    <scope>NUCLEOTIDE SEQUENCE [LARGE SCALE GENOMIC DNA]</scope>
    <source>
        <strain evidence="1 2">K1W22B-8</strain>
    </source>
</reference>
<dbReference type="EMBL" id="QYUK01000008">
    <property type="protein sequence ID" value="RJF94386.1"/>
    <property type="molecule type" value="Genomic_DNA"/>
</dbReference>
<organism evidence="1 2">
    <name type="scientific">Oleomonas cavernae</name>
    <dbReference type="NCBI Taxonomy" id="2320859"/>
    <lineage>
        <taxon>Bacteria</taxon>
        <taxon>Pseudomonadati</taxon>
        <taxon>Pseudomonadota</taxon>
        <taxon>Alphaproteobacteria</taxon>
        <taxon>Acetobacterales</taxon>
        <taxon>Acetobacteraceae</taxon>
        <taxon>Oleomonas</taxon>
    </lineage>
</organism>
<proteinExistence type="predicted"/>
<dbReference type="AlphaFoldDB" id="A0A418WT79"/>
<keyword evidence="2" id="KW-1185">Reference proteome</keyword>
<name>A0A418WT79_9PROT</name>
<dbReference type="Proteomes" id="UP000284605">
    <property type="component" value="Unassembled WGS sequence"/>
</dbReference>
<comment type="caution">
    <text evidence="1">The sequence shown here is derived from an EMBL/GenBank/DDBJ whole genome shotgun (WGS) entry which is preliminary data.</text>
</comment>
<keyword evidence="1" id="KW-0808">Transferase</keyword>
<accession>A0A418WT79</accession>